<organism evidence="4 5">
    <name type="scientific">Suillus plorans</name>
    <dbReference type="NCBI Taxonomy" id="116603"/>
    <lineage>
        <taxon>Eukaryota</taxon>
        <taxon>Fungi</taxon>
        <taxon>Dikarya</taxon>
        <taxon>Basidiomycota</taxon>
        <taxon>Agaricomycotina</taxon>
        <taxon>Agaricomycetes</taxon>
        <taxon>Agaricomycetidae</taxon>
        <taxon>Boletales</taxon>
        <taxon>Suillineae</taxon>
        <taxon>Suillaceae</taxon>
        <taxon>Suillus</taxon>
    </lineage>
</organism>
<accession>A0A9P7DRM3</accession>
<evidence type="ECO:0000313" key="5">
    <source>
        <dbReference type="Proteomes" id="UP000719766"/>
    </source>
</evidence>
<dbReference type="PANTHER" id="PTHR22977">
    <property type="entry name" value="COX ASSEMBLY MITOCHONDRIAL PROTEIN"/>
    <property type="match status" value="1"/>
</dbReference>
<comment type="subcellular location">
    <subcellularLocation>
        <location evidence="3">Mitochondrion inner membrane</location>
    </subcellularLocation>
</comment>
<dbReference type="InterPro" id="IPR013892">
    <property type="entry name" value="Cyt_c_biogenesis_Cmc1-like"/>
</dbReference>
<dbReference type="Pfam" id="PF08583">
    <property type="entry name" value="Cmc1"/>
    <property type="match status" value="1"/>
</dbReference>
<comment type="function">
    <text evidence="3">Required for mitochondrial cytochrome c oxidase (COX) assembly and respiration.</text>
</comment>
<reference evidence="4" key="1">
    <citation type="journal article" date="2020" name="New Phytol.">
        <title>Comparative genomics reveals dynamic genome evolution in host specialist ectomycorrhizal fungi.</title>
        <authorList>
            <person name="Lofgren L.A."/>
            <person name="Nguyen N.H."/>
            <person name="Vilgalys R."/>
            <person name="Ruytinx J."/>
            <person name="Liao H.L."/>
            <person name="Branco S."/>
            <person name="Kuo A."/>
            <person name="LaButti K."/>
            <person name="Lipzen A."/>
            <person name="Andreopoulos W."/>
            <person name="Pangilinan J."/>
            <person name="Riley R."/>
            <person name="Hundley H."/>
            <person name="Na H."/>
            <person name="Barry K."/>
            <person name="Grigoriev I.V."/>
            <person name="Stajich J.E."/>
            <person name="Kennedy P.G."/>
        </authorList>
    </citation>
    <scope>NUCLEOTIDE SEQUENCE</scope>
    <source>
        <strain evidence="4">S12</strain>
    </source>
</reference>
<gene>
    <name evidence="4" type="ORF">HD556DRAFT_881685</name>
</gene>
<dbReference type="AlphaFoldDB" id="A0A9P7DRM3"/>
<name>A0A9P7DRM3_9AGAM</name>
<keyword evidence="3" id="KW-0999">Mitochondrion inner membrane</keyword>
<dbReference type="OrthoDB" id="6224010at2759"/>
<evidence type="ECO:0000256" key="3">
    <source>
        <dbReference type="RuleBase" id="RU364104"/>
    </source>
</evidence>
<keyword evidence="3" id="KW-0472">Membrane</keyword>
<protein>
    <recommendedName>
        <fullName evidence="3">COX assembly mitochondrial protein</fullName>
    </recommendedName>
</protein>
<dbReference type="EMBL" id="JABBWE010000007">
    <property type="protein sequence ID" value="KAG1801488.1"/>
    <property type="molecule type" value="Genomic_DNA"/>
</dbReference>
<evidence type="ECO:0000313" key="4">
    <source>
        <dbReference type="EMBL" id="KAG1801488.1"/>
    </source>
</evidence>
<sequence>MNTLSRREEDTLLKTTKARALTECDSIVKEFANCATGRTLSVAWACRDKYKALQECMLQYTSQVAMDDVRKEYLRLRDQQKAPQAPL</sequence>
<comment type="similarity">
    <text evidence="1 3">Belongs to the CMC family.</text>
</comment>
<dbReference type="RefSeq" id="XP_041164954.1">
    <property type="nucleotide sequence ID" value="XM_041311928.1"/>
</dbReference>
<keyword evidence="5" id="KW-1185">Reference proteome</keyword>
<keyword evidence="3" id="KW-0143">Chaperone</keyword>
<evidence type="ECO:0000256" key="1">
    <source>
        <dbReference type="ARBA" id="ARBA00007347"/>
    </source>
</evidence>
<comment type="caution">
    <text evidence="4">The sequence shown here is derived from an EMBL/GenBank/DDBJ whole genome shotgun (WGS) entry which is preliminary data.</text>
</comment>
<evidence type="ECO:0000256" key="2">
    <source>
        <dbReference type="ARBA" id="ARBA00023157"/>
    </source>
</evidence>
<proteinExistence type="inferred from homology"/>
<dbReference type="PANTHER" id="PTHR22977:SF5">
    <property type="entry name" value="COX ASSEMBLY MITOCHONDRIAL PROTEIN HOMOLOG"/>
    <property type="match status" value="1"/>
</dbReference>
<dbReference type="Proteomes" id="UP000719766">
    <property type="component" value="Unassembled WGS sequence"/>
</dbReference>
<keyword evidence="3" id="KW-0496">Mitochondrion</keyword>
<dbReference type="GO" id="GO:0005743">
    <property type="term" value="C:mitochondrial inner membrane"/>
    <property type="evidence" value="ECO:0007669"/>
    <property type="project" value="UniProtKB-SubCell"/>
</dbReference>
<keyword evidence="2" id="KW-1015">Disulfide bond</keyword>
<dbReference type="GeneID" id="64605692"/>